<dbReference type="EMBL" id="JADCNL010000129">
    <property type="protein sequence ID" value="KAG0450168.1"/>
    <property type="molecule type" value="Genomic_DNA"/>
</dbReference>
<dbReference type="AlphaFoldDB" id="A0A835U8Q8"/>
<keyword evidence="3" id="KW-1185">Reference proteome</keyword>
<evidence type="ECO:0000313" key="4">
    <source>
        <dbReference type="Proteomes" id="UP000639772"/>
    </source>
</evidence>
<evidence type="ECO:0000313" key="2">
    <source>
        <dbReference type="EMBL" id="KAG0450296.1"/>
    </source>
</evidence>
<comment type="caution">
    <text evidence="2">The sequence shown here is derived from an EMBL/GenBank/DDBJ whole genome shotgun (WGS) entry which is preliminary data.</text>
</comment>
<accession>A0A835U8Q8</accession>
<dbReference type="Proteomes" id="UP000639772">
    <property type="component" value="Unassembled WGS sequence"/>
</dbReference>
<reference evidence="3 4" key="1">
    <citation type="journal article" date="2020" name="Nat. Food">
        <title>A phased Vanilla planifolia genome enables genetic improvement of flavour and production.</title>
        <authorList>
            <person name="Hasing T."/>
            <person name="Tang H."/>
            <person name="Brym M."/>
            <person name="Khazi F."/>
            <person name="Huang T."/>
            <person name="Chambers A.H."/>
        </authorList>
    </citation>
    <scope>NUCLEOTIDE SEQUENCE [LARGE SCALE GENOMIC DNA]</scope>
    <source>
        <tissue evidence="2">Leaf</tissue>
    </source>
</reference>
<organism evidence="2 4">
    <name type="scientific">Vanilla planifolia</name>
    <name type="common">Vanilla</name>
    <dbReference type="NCBI Taxonomy" id="51239"/>
    <lineage>
        <taxon>Eukaryota</taxon>
        <taxon>Viridiplantae</taxon>
        <taxon>Streptophyta</taxon>
        <taxon>Embryophyta</taxon>
        <taxon>Tracheophyta</taxon>
        <taxon>Spermatophyta</taxon>
        <taxon>Magnoliopsida</taxon>
        <taxon>Liliopsida</taxon>
        <taxon>Asparagales</taxon>
        <taxon>Orchidaceae</taxon>
        <taxon>Vanilloideae</taxon>
        <taxon>Vanilleae</taxon>
        <taxon>Vanilla</taxon>
    </lineage>
</organism>
<protein>
    <submittedName>
        <fullName evidence="2">Uncharacterized protein</fullName>
    </submittedName>
</protein>
<dbReference type="PROSITE" id="PS51257">
    <property type="entry name" value="PROKAR_LIPOPROTEIN"/>
    <property type="match status" value="1"/>
</dbReference>
<evidence type="ECO:0000313" key="1">
    <source>
        <dbReference type="EMBL" id="KAG0450168.1"/>
    </source>
</evidence>
<gene>
    <name evidence="2" type="ORF">HPP92_026822</name>
    <name evidence="1" type="ORF">HPP92_027010</name>
</gene>
<evidence type="ECO:0000313" key="3">
    <source>
        <dbReference type="Proteomes" id="UP000636800"/>
    </source>
</evidence>
<dbReference type="EMBL" id="JADCNM010000130">
    <property type="protein sequence ID" value="KAG0450296.1"/>
    <property type="molecule type" value="Genomic_DNA"/>
</dbReference>
<proteinExistence type="predicted"/>
<name>A0A835U8Q8_VANPL</name>
<sequence length="52" mass="5524">MAGSTRQSGLCPFHVLVCSCSPTGCQTNLWHTCYCNLLFSQSQSQAATARAG</sequence>
<dbReference type="Proteomes" id="UP000636800">
    <property type="component" value="Unassembled WGS sequence"/>
</dbReference>